<gene>
    <name evidence="1" type="ORF">E2C01_097903</name>
</gene>
<evidence type="ECO:0000313" key="1">
    <source>
        <dbReference type="EMBL" id="MPD02326.1"/>
    </source>
</evidence>
<name>A0A5B7K632_PORTR</name>
<dbReference type="Proteomes" id="UP000324222">
    <property type="component" value="Unassembled WGS sequence"/>
</dbReference>
<comment type="caution">
    <text evidence="1">The sequence shown here is derived from an EMBL/GenBank/DDBJ whole genome shotgun (WGS) entry which is preliminary data.</text>
</comment>
<protein>
    <submittedName>
        <fullName evidence="1">Uncharacterized protein</fullName>
    </submittedName>
</protein>
<reference evidence="1 2" key="1">
    <citation type="submission" date="2019-05" db="EMBL/GenBank/DDBJ databases">
        <title>Another draft genome of Portunus trituberculatus and its Hox gene families provides insights of decapod evolution.</title>
        <authorList>
            <person name="Jeong J.-H."/>
            <person name="Song I."/>
            <person name="Kim S."/>
            <person name="Choi T."/>
            <person name="Kim D."/>
            <person name="Ryu S."/>
            <person name="Kim W."/>
        </authorList>
    </citation>
    <scope>NUCLEOTIDE SEQUENCE [LARGE SCALE GENOMIC DNA]</scope>
    <source>
        <tissue evidence="1">Muscle</tissue>
    </source>
</reference>
<organism evidence="1 2">
    <name type="scientific">Portunus trituberculatus</name>
    <name type="common">Swimming crab</name>
    <name type="synonym">Neptunus trituberculatus</name>
    <dbReference type="NCBI Taxonomy" id="210409"/>
    <lineage>
        <taxon>Eukaryota</taxon>
        <taxon>Metazoa</taxon>
        <taxon>Ecdysozoa</taxon>
        <taxon>Arthropoda</taxon>
        <taxon>Crustacea</taxon>
        <taxon>Multicrustacea</taxon>
        <taxon>Malacostraca</taxon>
        <taxon>Eumalacostraca</taxon>
        <taxon>Eucarida</taxon>
        <taxon>Decapoda</taxon>
        <taxon>Pleocyemata</taxon>
        <taxon>Brachyura</taxon>
        <taxon>Eubrachyura</taxon>
        <taxon>Portunoidea</taxon>
        <taxon>Portunidae</taxon>
        <taxon>Portuninae</taxon>
        <taxon>Portunus</taxon>
    </lineage>
</organism>
<dbReference type="EMBL" id="VSRR010130952">
    <property type="protein sequence ID" value="MPD02326.1"/>
    <property type="molecule type" value="Genomic_DNA"/>
</dbReference>
<accession>A0A5B7K632</accession>
<sequence length="108" mass="12202">MIPSSYQRENSLLRSIRFAERRAEAEETPISKIKTGYFDSVLTCWRPRGHVVVQGQNCVLQVVIQLCRAEKINILKTFVLCVRAFVPTWRSDPGGPGVHVGGRCLCTR</sequence>
<dbReference type="AlphaFoldDB" id="A0A5B7K632"/>
<keyword evidence="2" id="KW-1185">Reference proteome</keyword>
<evidence type="ECO:0000313" key="2">
    <source>
        <dbReference type="Proteomes" id="UP000324222"/>
    </source>
</evidence>
<proteinExistence type="predicted"/>